<dbReference type="Gene3D" id="2.20.28.20">
    <property type="entry name" value="Methionyl-tRNA synthetase, Zn-domain"/>
    <property type="match status" value="1"/>
</dbReference>
<dbReference type="CDD" id="cd07957">
    <property type="entry name" value="Anticodon_Ia_Met"/>
    <property type="match status" value="1"/>
</dbReference>
<dbReference type="RefSeq" id="WP_271426410.1">
    <property type="nucleotide sequence ID" value="NZ_JAQIPB010000001.1"/>
</dbReference>
<evidence type="ECO:0000256" key="9">
    <source>
        <dbReference type="ARBA" id="ARBA00022741"/>
    </source>
</evidence>
<dbReference type="SUPFAM" id="SSF47323">
    <property type="entry name" value="Anticodon-binding domain of a subclass of class I aminoacyl-tRNA synthetases"/>
    <property type="match status" value="1"/>
</dbReference>
<evidence type="ECO:0000256" key="1">
    <source>
        <dbReference type="ARBA" id="ARBA00003314"/>
    </source>
</evidence>
<dbReference type="InterPro" id="IPR009080">
    <property type="entry name" value="tRNAsynth_Ia_anticodon-bd"/>
</dbReference>
<keyword evidence="12 16" id="KW-0694">RNA-binding</keyword>
<dbReference type="PROSITE" id="PS00178">
    <property type="entry name" value="AA_TRNA_LIGASE_I"/>
    <property type="match status" value="1"/>
</dbReference>
<dbReference type="InterPro" id="IPR001412">
    <property type="entry name" value="aa-tRNA-synth_I_CS"/>
</dbReference>
<dbReference type="GO" id="GO:0000049">
    <property type="term" value="F:tRNA binding"/>
    <property type="evidence" value="ECO:0007669"/>
    <property type="project" value="UniProtKB-UniRule"/>
</dbReference>
<dbReference type="InterPro" id="IPR002547">
    <property type="entry name" value="tRNA-bd_dom"/>
</dbReference>
<dbReference type="InterPro" id="IPR014729">
    <property type="entry name" value="Rossmann-like_a/b/a_fold"/>
</dbReference>
<dbReference type="InterPro" id="IPR029038">
    <property type="entry name" value="MetRS_Zn"/>
</dbReference>
<evidence type="ECO:0000256" key="10">
    <source>
        <dbReference type="ARBA" id="ARBA00022833"/>
    </source>
</evidence>
<dbReference type="InterPro" id="IPR033911">
    <property type="entry name" value="MetRS_core"/>
</dbReference>
<comment type="subunit">
    <text evidence="4 16">Homodimer.</text>
</comment>
<dbReference type="Pfam" id="PF09334">
    <property type="entry name" value="tRNA-synt_1g"/>
    <property type="match status" value="1"/>
</dbReference>
<feature type="binding site" evidence="16">
    <location>
        <position position="145"/>
    </location>
    <ligand>
        <name>Zn(2+)</name>
        <dbReference type="ChEBI" id="CHEBI:29105"/>
    </ligand>
</feature>
<feature type="binding site" evidence="16">
    <location>
        <position position="158"/>
    </location>
    <ligand>
        <name>Zn(2+)</name>
        <dbReference type="ChEBI" id="CHEBI:29105"/>
    </ligand>
</feature>
<keyword evidence="9 16" id="KW-0547">Nucleotide-binding</keyword>
<evidence type="ECO:0000256" key="12">
    <source>
        <dbReference type="ARBA" id="ARBA00022884"/>
    </source>
</evidence>
<dbReference type="Gene3D" id="1.10.730.10">
    <property type="entry name" value="Isoleucyl-tRNA Synthetase, Domain 1"/>
    <property type="match status" value="1"/>
</dbReference>
<dbReference type="EMBL" id="JAQIPB010000001">
    <property type="protein sequence ID" value="MDA7415147.1"/>
    <property type="molecule type" value="Genomic_DNA"/>
</dbReference>
<dbReference type="SUPFAM" id="SSF57770">
    <property type="entry name" value="Methionyl-tRNA synthetase (MetRS), Zn-domain"/>
    <property type="match status" value="1"/>
</dbReference>
<dbReference type="CDD" id="cd00814">
    <property type="entry name" value="MetRS_core"/>
    <property type="match status" value="1"/>
</dbReference>
<dbReference type="Pfam" id="PF19303">
    <property type="entry name" value="Anticodon_3"/>
    <property type="match status" value="1"/>
</dbReference>
<evidence type="ECO:0000256" key="2">
    <source>
        <dbReference type="ARBA" id="ARBA00004496"/>
    </source>
</evidence>
<reference evidence="18" key="1">
    <citation type="submission" date="2023-01" db="EMBL/GenBank/DDBJ databases">
        <title>Xenophilus mangrovi sp. nov., isolated from soil of Mangrove nature reserve.</title>
        <authorList>
            <person name="Xu S."/>
            <person name="Liu Z."/>
            <person name="Xu Y."/>
        </authorList>
    </citation>
    <scope>NUCLEOTIDE SEQUENCE</scope>
    <source>
        <strain evidence="18">YW8</strain>
    </source>
</reference>
<dbReference type="SUPFAM" id="SSF50249">
    <property type="entry name" value="Nucleic acid-binding proteins"/>
    <property type="match status" value="1"/>
</dbReference>
<keyword evidence="10 16" id="KW-0862">Zinc</keyword>
<dbReference type="GO" id="GO:0046872">
    <property type="term" value="F:metal ion binding"/>
    <property type="evidence" value="ECO:0007669"/>
    <property type="project" value="UniProtKB-KW"/>
</dbReference>
<keyword evidence="13 16" id="KW-0648">Protein biosynthesis</keyword>
<feature type="binding site" evidence="16">
    <location>
        <position position="161"/>
    </location>
    <ligand>
        <name>Zn(2+)</name>
        <dbReference type="ChEBI" id="CHEBI:29105"/>
    </ligand>
</feature>
<dbReference type="HAMAP" id="MF_00098">
    <property type="entry name" value="Met_tRNA_synth_type1"/>
    <property type="match status" value="1"/>
</dbReference>
<evidence type="ECO:0000313" key="19">
    <source>
        <dbReference type="Proteomes" id="UP001212602"/>
    </source>
</evidence>
<evidence type="ECO:0000256" key="3">
    <source>
        <dbReference type="ARBA" id="ARBA00008258"/>
    </source>
</evidence>
<dbReference type="NCBIfam" id="TIGR00398">
    <property type="entry name" value="metG"/>
    <property type="match status" value="1"/>
</dbReference>
<evidence type="ECO:0000256" key="15">
    <source>
        <dbReference type="ARBA" id="ARBA00047364"/>
    </source>
</evidence>
<comment type="subcellular location">
    <subcellularLocation>
        <location evidence="2 16">Cytoplasm</location>
    </subcellularLocation>
</comment>
<keyword evidence="5 16" id="KW-0963">Cytoplasm</keyword>
<comment type="function">
    <text evidence="1 16">Is required not only for elongation of protein synthesis but also for the initiation of all mRNA translation through initiator tRNA(fMet) aminoacylation.</text>
</comment>
<dbReference type="FunFam" id="2.40.50.140:FF:000042">
    <property type="entry name" value="Methionine--tRNA ligase"/>
    <property type="match status" value="1"/>
</dbReference>
<dbReference type="GO" id="GO:0005829">
    <property type="term" value="C:cytosol"/>
    <property type="evidence" value="ECO:0007669"/>
    <property type="project" value="TreeGrafter"/>
</dbReference>
<dbReference type="AlphaFoldDB" id="A0AAE3SZD4"/>
<dbReference type="InterPro" id="IPR014758">
    <property type="entry name" value="Met-tRNA_synth"/>
</dbReference>
<evidence type="ECO:0000256" key="8">
    <source>
        <dbReference type="ARBA" id="ARBA00022723"/>
    </source>
</evidence>
<dbReference type="NCBIfam" id="TIGR00399">
    <property type="entry name" value="metG_C_term"/>
    <property type="match status" value="1"/>
</dbReference>
<dbReference type="SUPFAM" id="SSF52374">
    <property type="entry name" value="Nucleotidylyl transferase"/>
    <property type="match status" value="1"/>
</dbReference>
<evidence type="ECO:0000256" key="4">
    <source>
        <dbReference type="ARBA" id="ARBA00011738"/>
    </source>
</evidence>
<keyword evidence="7 16" id="KW-0436">Ligase</keyword>
<evidence type="ECO:0000256" key="7">
    <source>
        <dbReference type="ARBA" id="ARBA00022598"/>
    </source>
</evidence>
<name>A0AAE3SZD4_9BURK</name>
<comment type="cofactor">
    <cofactor evidence="16">
        <name>Zn(2+)</name>
        <dbReference type="ChEBI" id="CHEBI:29105"/>
    </cofactor>
    <text evidence="16">Binds 1 zinc ion per subunit.</text>
</comment>
<keyword evidence="11 16" id="KW-0067">ATP-binding</keyword>
<feature type="short sequence motif" description="'KMSKS' region" evidence="16">
    <location>
        <begin position="357"/>
        <end position="361"/>
    </location>
</feature>
<dbReference type="PANTHER" id="PTHR45765:SF1">
    <property type="entry name" value="METHIONINE--TRNA LIGASE, CYTOPLASMIC"/>
    <property type="match status" value="1"/>
</dbReference>
<accession>A0AAE3SZD4</accession>
<comment type="catalytic activity">
    <reaction evidence="15 16">
        <text>tRNA(Met) + L-methionine + ATP = L-methionyl-tRNA(Met) + AMP + diphosphate</text>
        <dbReference type="Rhea" id="RHEA:13481"/>
        <dbReference type="Rhea" id="RHEA-COMP:9667"/>
        <dbReference type="Rhea" id="RHEA-COMP:9698"/>
        <dbReference type="ChEBI" id="CHEBI:30616"/>
        <dbReference type="ChEBI" id="CHEBI:33019"/>
        <dbReference type="ChEBI" id="CHEBI:57844"/>
        <dbReference type="ChEBI" id="CHEBI:78442"/>
        <dbReference type="ChEBI" id="CHEBI:78530"/>
        <dbReference type="ChEBI" id="CHEBI:456215"/>
        <dbReference type="EC" id="6.1.1.10"/>
    </reaction>
</comment>
<keyword evidence="19" id="KW-1185">Reference proteome</keyword>
<evidence type="ECO:0000256" key="5">
    <source>
        <dbReference type="ARBA" id="ARBA00022490"/>
    </source>
</evidence>
<dbReference type="EC" id="6.1.1.10" evidence="16"/>
<dbReference type="PROSITE" id="PS50886">
    <property type="entry name" value="TRBD"/>
    <property type="match status" value="1"/>
</dbReference>
<evidence type="ECO:0000259" key="17">
    <source>
        <dbReference type="PROSITE" id="PS50886"/>
    </source>
</evidence>
<sequence>MTAPRKIFVTTALPYANGPFHVGHMLEYIQADIWVRFQRMQGAQVNFVGADDAHGAPIMIAAEKAGKTPEQFVADIAAGRKQYLDGFHIRFDNWHSTHSPENTELAQAIYRDLKTAGLIETRTIEQFFDPEKNMFLPDRYIKGECPRCHAKDQYGDNCEVCGAVYAPTDLINPYSALSGAKPVLRNSEHYFFKLSDARCVDFLKEWTQNGVHVQPEVANKVKEWFGVRDNPDGTQSEGLGDWDISRDAPYFGIEIPDAPGKYFYVWLDAPVGYLASLKNLLDKARIEADVDEDTPNPTAMTFEQYMAQPELEQVHFIGKDIVTFHTLFWPAMLKFSGRKTPDKVCVHGFLTVNNGEKMSKSRGTGLDPLKYLKLGMNPEWLRYYLAAKLNGRNEDIDFNRDDFMARVNSDLIGKFVNIASRAAGFIAKRFGGQLGATGSESQGLLAALQAQGPAVADAFERRDTARALREVMLLADRVNEYVDANKPWELAKQEGADARLQEVCSTCIEAFRLIALYLKPVLPALAAQVEAFLKVQPLQWADAARLLGGGHVIGEYQHLMQRVDIKQLDALFEAPGDAQAAAAPAAPARKEAKAAKKAEPVIDPNAPGGEPLAETIGIDDFAKVDLRIARILACEAVEGSTKLLRLTLDVGEKDEAGQPKTRNVFSGIASAYQPEQLVGKLTVLVGNLAPRKMKFGLSEGMVLAASHADEKAHPGIFVLEPFPGALPGMRVR</sequence>
<feature type="short sequence motif" description="'HIGH' region" evidence="16">
    <location>
        <begin position="14"/>
        <end position="24"/>
    </location>
</feature>
<evidence type="ECO:0000256" key="14">
    <source>
        <dbReference type="ARBA" id="ARBA00023146"/>
    </source>
</evidence>
<dbReference type="GO" id="GO:0004825">
    <property type="term" value="F:methionine-tRNA ligase activity"/>
    <property type="evidence" value="ECO:0007669"/>
    <property type="project" value="UniProtKB-UniRule"/>
</dbReference>
<feature type="domain" description="TRNA-binding" evidence="17">
    <location>
        <begin position="620"/>
        <end position="732"/>
    </location>
</feature>
<dbReference type="GO" id="GO:0005524">
    <property type="term" value="F:ATP binding"/>
    <property type="evidence" value="ECO:0007669"/>
    <property type="project" value="UniProtKB-UniRule"/>
</dbReference>
<keyword evidence="8 16" id="KW-0479">Metal-binding</keyword>
<evidence type="ECO:0000256" key="13">
    <source>
        <dbReference type="ARBA" id="ARBA00022917"/>
    </source>
</evidence>
<dbReference type="InterPro" id="IPR004495">
    <property type="entry name" value="Met-tRNA-synth_bsu_C"/>
</dbReference>
<dbReference type="PANTHER" id="PTHR45765">
    <property type="entry name" value="METHIONINE--TRNA LIGASE"/>
    <property type="match status" value="1"/>
</dbReference>
<dbReference type="Gene3D" id="3.40.50.620">
    <property type="entry name" value="HUPs"/>
    <property type="match status" value="1"/>
</dbReference>
<feature type="binding site" evidence="16">
    <location>
        <position position="148"/>
    </location>
    <ligand>
        <name>Zn(2+)</name>
        <dbReference type="ChEBI" id="CHEBI:29105"/>
    </ligand>
</feature>
<keyword evidence="14 16" id="KW-0030">Aminoacyl-tRNA synthetase</keyword>
<dbReference type="InterPro" id="IPR015413">
    <property type="entry name" value="Methionyl/Leucyl_tRNA_Synth"/>
</dbReference>
<protein>
    <recommendedName>
        <fullName evidence="16">Methionine--tRNA ligase</fullName>
        <ecNumber evidence="16">6.1.1.10</ecNumber>
    </recommendedName>
    <alternativeName>
        <fullName evidence="16">Methionyl-tRNA synthetase</fullName>
        <shortName evidence="16">MetRS</shortName>
    </alternativeName>
</protein>
<feature type="binding site" evidence="16">
    <location>
        <position position="360"/>
    </location>
    <ligand>
        <name>ATP</name>
        <dbReference type="ChEBI" id="CHEBI:30616"/>
    </ligand>
</feature>
<evidence type="ECO:0000256" key="6">
    <source>
        <dbReference type="ARBA" id="ARBA00022555"/>
    </source>
</evidence>
<dbReference type="Pfam" id="PF01588">
    <property type="entry name" value="tRNA_bind"/>
    <property type="match status" value="1"/>
</dbReference>
<comment type="caution">
    <text evidence="18">The sequence shown here is derived from an EMBL/GenBank/DDBJ whole genome shotgun (WGS) entry which is preliminary data.</text>
</comment>
<evidence type="ECO:0000313" key="18">
    <source>
        <dbReference type="EMBL" id="MDA7415147.1"/>
    </source>
</evidence>
<dbReference type="Proteomes" id="UP001212602">
    <property type="component" value="Unassembled WGS sequence"/>
</dbReference>
<keyword evidence="6 16" id="KW-0820">tRNA-binding</keyword>
<organism evidence="18 19">
    <name type="scientific">Xenophilus arseniciresistens</name>
    <dbReference type="NCBI Taxonomy" id="1283306"/>
    <lineage>
        <taxon>Bacteria</taxon>
        <taxon>Pseudomonadati</taxon>
        <taxon>Pseudomonadota</taxon>
        <taxon>Betaproteobacteria</taxon>
        <taxon>Burkholderiales</taxon>
        <taxon>Comamonadaceae</taxon>
        <taxon>Xenophilus</taxon>
    </lineage>
</organism>
<dbReference type="InterPro" id="IPR023458">
    <property type="entry name" value="Met-tRNA_ligase_1"/>
</dbReference>
<comment type="similarity">
    <text evidence="3 16">Belongs to the class-I aminoacyl-tRNA synthetase family. MetG type 1 subfamily.</text>
</comment>
<dbReference type="CDD" id="cd02800">
    <property type="entry name" value="tRNA_bind_EcMetRS_like"/>
    <property type="match status" value="1"/>
</dbReference>
<evidence type="ECO:0000256" key="16">
    <source>
        <dbReference type="HAMAP-Rule" id="MF_00098"/>
    </source>
</evidence>
<dbReference type="PRINTS" id="PR01041">
    <property type="entry name" value="TRNASYNTHMET"/>
</dbReference>
<dbReference type="Gene3D" id="2.40.50.140">
    <property type="entry name" value="Nucleic acid-binding proteins"/>
    <property type="match status" value="1"/>
</dbReference>
<gene>
    <name evidence="16 18" type="primary">metG</name>
    <name evidence="18" type="ORF">PGB34_02100</name>
</gene>
<dbReference type="InterPro" id="IPR012340">
    <property type="entry name" value="NA-bd_OB-fold"/>
</dbReference>
<dbReference type="NCBIfam" id="NF001100">
    <property type="entry name" value="PRK00133.1"/>
    <property type="match status" value="1"/>
</dbReference>
<dbReference type="FunFam" id="2.20.28.20:FF:000001">
    <property type="entry name" value="Methionine--tRNA ligase"/>
    <property type="match status" value="1"/>
</dbReference>
<proteinExistence type="inferred from homology"/>
<dbReference type="InterPro" id="IPR041872">
    <property type="entry name" value="Anticodon_Met"/>
</dbReference>
<evidence type="ECO:0000256" key="11">
    <source>
        <dbReference type="ARBA" id="ARBA00022840"/>
    </source>
</evidence>
<dbReference type="GO" id="GO:0006431">
    <property type="term" value="P:methionyl-tRNA aminoacylation"/>
    <property type="evidence" value="ECO:0007669"/>
    <property type="project" value="UniProtKB-UniRule"/>
</dbReference>